<gene>
    <name evidence="6" type="ORF">SAMN04488068_2990</name>
</gene>
<dbReference type="Pfam" id="PF11974">
    <property type="entry name" value="bMG3"/>
    <property type="match status" value="1"/>
</dbReference>
<feature type="region of interest" description="Disordered" evidence="2">
    <location>
        <begin position="797"/>
        <end position="820"/>
    </location>
</feature>
<dbReference type="PANTHER" id="PTHR40094">
    <property type="entry name" value="ALPHA-2-MACROGLOBULIN HOMOLOG"/>
    <property type="match status" value="1"/>
</dbReference>
<keyword evidence="7" id="KW-1185">Reference proteome</keyword>
<comment type="similarity">
    <text evidence="1">Belongs to the protease inhibitor I39 (alpha-2-macroglobulin) family. Bacterial alpha-2-macroglobulin subfamily.</text>
</comment>
<protein>
    <recommendedName>
        <fullName evidence="8">Alpha-2-macroglobulin</fullName>
    </recommendedName>
</protein>
<evidence type="ECO:0000256" key="1">
    <source>
        <dbReference type="ARBA" id="ARBA00010556"/>
    </source>
</evidence>
<name>A0A1M5RA77_9GAMM</name>
<dbReference type="Pfam" id="PF07703">
    <property type="entry name" value="A2M_BRD"/>
    <property type="match status" value="1"/>
</dbReference>
<dbReference type="InterPro" id="IPR001599">
    <property type="entry name" value="Macroglobln_a2"/>
</dbReference>
<dbReference type="Gene3D" id="2.60.40.1930">
    <property type="match status" value="1"/>
</dbReference>
<proteinExistence type="inferred from homology"/>
<dbReference type="SMART" id="SM01360">
    <property type="entry name" value="A2M"/>
    <property type="match status" value="1"/>
</dbReference>
<evidence type="ECO:0000256" key="2">
    <source>
        <dbReference type="SAM" id="MobiDB-lite"/>
    </source>
</evidence>
<dbReference type="InterPro" id="IPR021868">
    <property type="entry name" value="Alpha_2_Macroglob_MG3"/>
</dbReference>
<evidence type="ECO:0008006" key="8">
    <source>
        <dbReference type="Google" id="ProtNLM"/>
    </source>
</evidence>
<dbReference type="OrthoDB" id="9767116at2"/>
<keyword evidence="3" id="KW-0732">Signal</keyword>
<feature type="domain" description="Alpha-2-macroglobulin bait region" evidence="4">
    <location>
        <begin position="1008"/>
        <end position="1186"/>
    </location>
</feature>
<evidence type="ECO:0000259" key="5">
    <source>
        <dbReference type="SMART" id="SM01360"/>
    </source>
</evidence>
<dbReference type="Pfam" id="PF17973">
    <property type="entry name" value="bMG10"/>
    <property type="match status" value="1"/>
</dbReference>
<dbReference type="InterPro" id="IPR002890">
    <property type="entry name" value="MG2"/>
</dbReference>
<feature type="compositionally biased region" description="Low complexity" evidence="2">
    <location>
        <begin position="811"/>
        <end position="820"/>
    </location>
</feature>
<feature type="chain" id="PRO_5012838741" description="Alpha-2-macroglobulin" evidence="3">
    <location>
        <begin position="19"/>
        <end position="1931"/>
    </location>
</feature>
<dbReference type="SMART" id="SM01359">
    <property type="entry name" value="A2M_N_2"/>
    <property type="match status" value="1"/>
</dbReference>
<evidence type="ECO:0000256" key="3">
    <source>
        <dbReference type="SAM" id="SignalP"/>
    </source>
</evidence>
<accession>A0A1M5RA77</accession>
<dbReference type="EMBL" id="FQWZ01000007">
    <property type="protein sequence ID" value="SHH23244.1"/>
    <property type="molecule type" value="Genomic_DNA"/>
</dbReference>
<dbReference type="GO" id="GO:0004866">
    <property type="term" value="F:endopeptidase inhibitor activity"/>
    <property type="evidence" value="ECO:0007669"/>
    <property type="project" value="InterPro"/>
</dbReference>
<dbReference type="InterPro" id="IPR051802">
    <property type="entry name" value="YfhM-like"/>
</dbReference>
<feature type="signal peptide" evidence="3">
    <location>
        <begin position="1"/>
        <end position="18"/>
    </location>
</feature>
<feature type="domain" description="Alpha-2-macroglobulin" evidence="5">
    <location>
        <begin position="1244"/>
        <end position="1334"/>
    </location>
</feature>
<evidence type="ECO:0000313" key="7">
    <source>
        <dbReference type="Proteomes" id="UP000199758"/>
    </source>
</evidence>
<sequence>MRHVFVLAALAWPALLQAAAVEHFTPTGSSRDVQQAVARFSEPMQALGDATAAAPYDVDCPTAGQGRWIDDRQWAYDFIEPLPAGLRCRFTLKPGLTTRSGAPITGTRDFAFDTGGPAIRRSLPADGDRSVDSAAIFLLMLDASATAASVAEHGYCSADNLAERLPLQVLQGPEREAVLSQRRALGYRYYELLRDERDQDWNPMPASEREQRERRLLVVRCARPLPENTDIALTWGAGIRSASGVATTHDQVLKLRTRAPFTASLGCDRVNANAPCVPVLPLHLSFSAPVTAQQARQIRLVGPGFERAARWDEPDSGGPVERLRFDAPLPEGAQLQLQLPADLRDDAGRPLANAGSFPLAVVTDQAPPLVKFSGEFGILESKLGGVLPLSLRDVEPAVAAQRIGGTRRRIDDEAEVLRWIARVRQRMSPQWADDKPVPPGVESVFAGAGDDANGAQAFELTRPAGGKAFELIGIPLTEPGFHVVELASPRLGAALLGKPATRYVATTALVTNLAVHFKWGRESSLAFVTTLDGARPVAAAQVRVVDGCDGRPLWNGVSDANGIARIDDVLPKPASWGDCSGDDGHPLMVSARADGDFSFVLSSWSEGISPGDFGFDSGLWSAPQIGHAVLDRRLFRAGETVSMKHYWRQHTRSGIAIGQQAPTALVIAHAGSDERVTLPLQFDAQGIAEGHWAIPANARLGQYQLSYQRGDETLGDGGSFRVEQYRVPLMRAMLQAPAEPAVARRELPLDLYVGYFSGGGAGGLPVKLRTQLQARTPEFDGYEGYRFDAQPIEPGIRDESDTGLFPDANEADSGSAASRASRTLPLTLDANGAARAVVDALPADDTPQTLIAELEYPDANGELTSVRNSTALWPSSVVVGIATTTNGAAPGRVPVKAVVLGLDGRPLRGRKVDVTLYQVKQHAYRKRLVGGFYTYSQSSETIRLDAGCSARSDAQGLVRCTLTPGVSGMLLIEARAADDQRRVARAVDTRWLAGADDTWFTQGDSDRMDLVAERRQVEPGESIRLQARMPFRHATALVTVEREGVIDAFVTELSGRDPVVTIPALDRYAPNVYVSVLALRPRVGDFRSRFYRFLRWLGLDRWLTLDGDSPTATTDLSRPAFRIGMAAVDVGWAAHRLDVQVKPGSDTYQTRYTARVDVQVKPSDGSALPARAEIAFTAVDEALLDLLSNDSVDLLGAMMQRRGYEVLTSTAQTQVVGKRHYGRKALAPGGGGGRGAAREQLDSLLLWKGRVALDAQGHAQIDVPLNDALTGFRLTAVASAGADRFGTGHASIRTTQDLQLLSGLPPLVREGDRFDAVFTLRNTTARALSLRVDAQVGADVGAPMPPQRVDIDVAANSAAPARFRIEAPAGVDHLQWQVSARPRDAAADATPLDALKVSQIVAPSTPVRVTQAALLAINDGRLTLPVATPPGALTGRDGVALGGLRIGLSPSLTAGLDASRDWMRDYPYACAEQRASRAVALGDRAQWDAFASELPRYIDRQGLLRYFPSSALDGDAELTAYLLQLASESGWTLPDDLQSTLLSGLRQQLDGRVSTVGMSRGISDAIRLQSIEALSRYQMARAADLTTLPGDPSLWSSGMLVDYLGALQRIDDAPSRNQRLARAKQLLRARFNVQGTVITLSAAGGDASRRPLLTSDDSVALRAVLALLAEADARDELPALIRGALQRQHAGRWDLTTANAWGALVLQGFAARYERGRVDGRTSATLDGQQADQRWAAAPQGAALDLAWPAAASTLQLSHDGSGAPWALVQSRAALPRREPFSSGYRITRTLTPVDQQVAGRWTRGDVARVRLEVDAQADMRWVVVDDPIPGGSTLLGTGLGRDPALVAGDGGASSASRVWPAFEERRFDAYRAYYAFVPKGRFQIEYTVRFNTSGHFSMPPTHVEAMYAPEMLGELPIDALDVAGDAAPAD</sequence>
<evidence type="ECO:0000259" key="4">
    <source>
        <dbReference type="SMART" id="SM01359"/>
    </source>
</evidence>
<dbReference type="Proteomes" id="UP000199758">
    <property type="component" value="Unassembled WGS sequence"/>
</dbReference>
<evidence type="ECO:0000313" key="6">
    <source>
        <dbReference type="EMBL" id="SHH23244.1"/>
    </source>
</evidence>
<dbReference type="Pfam" id="PF00207">
    <property type="entry name" value="A2M"/>
    <property type="match status" value="1"/>
</dbReference>
<dbReference type="InterPro" id="IPR041246">
    <property type="entry name" value="Bact_MG10"/>
</dbReference>
<dbReference type="InterPro" id="IPR011625">
    <property type="entry name" value="A2M_N_BRD"/>
</dbReference>
<organism evidence="6 7">
    <name type="scientific">Hydrocarboniphaga daqingensis</name>
    <dbReference type="NCBI Taxonomy" id="490188"/>
    <lineage>
        <taxon>Bacteria</taxon>
        <taxon>Pseudomonadati</taxon>
        <taxon>Pseudomonadota</taxon>
        <taxon>Gammaproteobacteria</taxon>
        <taxon>Nevskiales</taxon>
        <taxon>Nevskiaceae</taxon>
        <taxon>Hydrocarboniphaga</taxon>
    </lineage>
</organism>
<dbReference type="STRING" id="490188.SAMN04488068_2990"/>
<reference evidence="6 7" key="1">
    <citation type="submission" date="2016-11" db="EMBL/GenBank/DDBJ databases">
        <authorList>
            <person name="Jaros S."/>
            <person name="Januszkiewicz K."/>
            <person name="Wedrychowicz H."/>
        </authorList>
    </citation>
    <scope>NUCLEOTIDE SEQUENCE [LARGE SCALE GENOMIC DNA]</scope>
    <source>
        <strain evidence="6 7">CGMCC 1.7049</strain>
    </source>
</reference>
<dbReference type="Pfam" id="PF01835">
    <property type="entry name" value="MG2"/>
    <property type="match status" value="1"/>
</dbReference>
<dbReference type="RefSeq" id="WP_084083470.1">
    <property type="nucleotide sequence ID" value="NZ_FQWZ01000007.1"/>
</dbReference>
<dbReference type="PANTHER" id="PTHR40094:SF1">
    <property type="entry name" value="UBIQUITIN DOMAIN-CONTAINING PROTEIN"/>
    <property type="match status" value="1"/>
</dbReference>